<reference evidence="2" key="1">
    <citation type="journal article" date="2015" name="Nature">
        <title>Complex archaea that bridge the gap between prokaryotes and eukaryotes.</title>
        <authorList>
            <person name="Spang A."/>
            <person name="Saw J.H."/>
            <person name="Jorgensen S.L."/>
            <person name="Zaremba-Niedzwiedzka K."/>
            <person name="Martijn J."/>
            <person name="Lind A.E."/>
            <person name="van Eijk R."/>
            <person name="Schleper C."/>
            <person name="Guy L."/>
            <person name="Ettema T.J."/>
        </authorList>
    </citation>
    <scope>NUCLEOTIDE SEQUENCE</scope>
</reference>
<protein>
    <recommendedName>
        <fullName evidence="1">Calcineurin-like phosphoesterase domain-containing protein</fullName>
    </recommendedName>
</protein>
<dbReference type="SUPFAM" id="SSF56300">
    <property type="entry name" value="Metallo-dependent phosphatases"/>
    <property type="match status" value="1"/>
</dbReference>
<gene>
    <name evidence="2" type="ORF">LCGC14_1042980</name>
</gene>
<accession>A0A0F9MR61</accession>
<sequence>MRIKIYPEIWLTADTHFFHNFMAETIRGFFSAHEMNAEIIRRWNLKVGPKDTVYHLGDFALAPAHMVLPILDQLNFAQMFLLRGNHDGWLNKEAKSRFQFVKDYHYAHLGDQRAVLCHYGFRSWNNAKHGVWNLHGHSHGNLPELGNLQTDVGMDCWDLAPVHVDELKVHFAGRSNDLEDHHDQSWDD</sequence>
<dbReference type="Gene3D" id="3.60.21.10">
    <property type="match status" value="1"/>
</dbReference>
<feature type="domain" description="Calcineurin-like phosphoesterase" evidence="1">
    <location>
        <begin position="9"/>
        <end position="138"/>
    </location>
</feature>
<dbReference type="InterPro" id="IPR029052">
    <property type="entry name" value="Metallo-depent_PP-like"/>
</dbReference>
<proteinExistence type="predicted"/>
<name>A0A0F9MR61_9ZZZZ</name>
<dbReference type="AlphaFoldDB" id="A0A0F9MR61"/>
<evidence type="ECO:0000259" key="1">
    <source>
        <dbReference type="Pfam" id="PF00149"/>
    </source>
</evidence>
<dbReference type="InterPro" id="IPR004843">
    <property type="entry name" value="Calcineurin-like_PHP"/>
</dbReference>
<dbReference type="EMBL" id="LAZR01004306">
    <property type="protein sequence ID" value="KKN09790.1"/>
    <property type="molecule type" value="Genomic_DNA"/>
</dbReference>
<comment type="caution">
    <text evidence="2">The sequence shown here is derived from an EMBL/GenBank/DDBJ whole genome shotgun (WGS) entry which is preliminary data.</text>
</comment>
<organism evidence="2">
    <name type="scientific">marine sediment metagenome</name>
    <dbReference type="NCBI Taxonomy" id="412755"/>
    <lineage>
        <taxon>unclassified sequences</taxon>
        <taxon>metagenomes</taxon>
        <taxon>ecological metagenomes</taxon>
    </lineage>
</organism>
<evidence type="ECO:0000313" key="2">
    <source>
        <dbReference type="EMBL" id="KKN09790.1"/>
    </source>
</evidence>
<dbReference type="Pfam" id="PF00149">
    <property type="entry name" value="Metallophos"/>
    <property type="match status" value="1"/>
</dbReference>